<reference evidence="1" key="1">
    <citation type="journal article" date="2014" name="Front. Microbiol.">
        <title>High frequency of phylogenetically diverse reductive dehalogenase-homologous genes in deep subseafloor sedimentary metagenomes.</title>
        <authorList>
            <person name="Kawai M."/>
            <person name="Futagami T."/>
            <person name="Toyoda A."/>
            <person name="Takaki Y."/>
            <person name="Nishi S."/>
            <person name="Hori S."/>
            <person name="Arai W."/>
            <person name="Tsubouchi T."/>
            <person name="Morono Y."/>
            <person name="Uchiyama I."/>
            <person name="Ito T."/>
            <person name="Fujiyama A."/>
            <person name="Inagaki F."/>
            <person name="Takami H."/>
        </authorList>
    </citation>
    <scope>NUCLEOTIDE SEQUENCE</scope>
    <source>
        <strain evidence="1">Expedition CK06-06</strain>
    </source>
</reference>
<accession>X0U640</accession>
<protein>
    <submittedName>
        <fullName evidence="1">Uncharacterized protein</fullName>
    </submittedName>
</protein>
<gene>
    <name evidence="1" type="ORF">S01H1_37935</name>
</gene>
<name>X0U640_9ZZZZ</name>
<organism evidence="1">
    <name type="scientific">marine sediment metagenome</name>
    <dbReference type="NCBI Taxonomy" id="412755"/>
    <lineage>
        <taxon>unclassified sequences</taxon>
        <taxon>metagenomes</taxon>
        <taxon>ecological metagenomes</taxon>
    </lineage>
</organism>
<comment type="caution">
    <text evidence="1">The sequence shown here is derived from an EMBL/GenBank/DDBJ whole genome shotgun (WGS) entry which is preliminary data.</text>
</comment>
<sequence length="55" mass="6296">MEQVTINGRTWNITKRHSLDFLREHDLTKFADSLEARGFCATLYLKGKRQGSALA</sequence>
<dbReference type="EMBL" id="BARS01023843">
    <property type="protein sequence ID" value="GAG01229.1"/>
    <property type="molecule type" value="Genomic_DNA"/>
</dbReference>
<dbReference type="AlphaFoldDB" id="X0U640"/>
<evidence type="ECO:0000313" key="1">
    <source>
        <dbReference type="EMBL" id="GAG01229.1"/>
    </source>
</evidence>
<proteinExistence type="predicted"/>